<gene>
    <name evidence="1" type="ORF">O9H85_00110</name>
</gene>
<organism evidence="1 2">
    <name type="scientific">Paenibacillus gyeongsangnamensis</name>
    <dbReference type="NCBI Taxonomy" id="3388067"/>
    <lineage>
        <taxon>Bacteria</taxon>
        <taxon>Bacillati</taxon>
        <taxon>Bacillota</taxon>
        <taxon>Bacilli</taxon>
        <taxon>Bacillales</taxon>
        <taxon>Paenibacillaceae</taxon>
        <taxon>Paenibacillus</taxon>
    </lineage>
</organism>
<protein>
    <submittedName>
        <fullName evidence="1">Uncharacterized protein</fullName>
    </submittedName>
</protein>
<dbReference type="RefSeq" id="WP_269879243.1">
    <property type="nucleotide sequence ID" value="NZ_JAQAGZ010000001.1"/>
</dbReference>
<keyword evidence="2" id="KW-1185">Reference proteome</keyword>
<evidence type="ECO:0000313" key="2">
    <source>
        <dbReference type="Proteomes" id="UP001527882"/>
    </source>
</evidence>
<accession>A0ABT4Q1W5</accession>
<sequence>MVDHPADLLGVTAISGRFIFKQQLDVFITSYICRPPQMSDNFGLMGLRFLFPPKGKNPNPSRIQHLGNLQDTWQFFKMGRYILFFLSESISTGYRAGWVQCTFK</sequence>
<reference evidence="1 2" key="1">
    <citation type="submission" date="2022-12" db="EMBL/GenBank/DDBJ databases">
        <title>Draft genome sequence of Paenibacillus sp. dW9.</title>
        <authorList>
            <person name="Choi E.-W."/>
            <person name="Kim D.-U."/>
        </authorList>
    </citation>
    <scope>NUCLEOTIDE SEQUENCE [LARGE SCALE GENOMIC DNA]</scope>
    <source>
        <strain evidence="2">dW9</strain>
    </source>
</reference>
<proteinExistence type="predicted"/>
<name>A0ABT4Q1W5_9BACL</name>
<dbReference type="Proteomes" id="UP001527882">
    <property type="component" value="Unassembled WGS sequence"/>
</dbReference>
<evidence type="ECO:0000313" key="1">
    <source>
        <dbReference type="EMBL" id="MCZ8510867.1"/>
    </source>
</evidence>
<dbReference type="EMBL" id="JAQAGZ010000001">
    <property type="protein sequence ID" value="MCZ8510867.1"/>
    <property type="molecule type" value="Genomic_DNA"/>
</dbReference>
<comment type="caution">
    <text evidence="1">The sequence shown here is derived from an EMBL/GenBank/DDBJ whole genome shotgun (WGS) entry which is preliminary data.</text>
</comment>